<protein>
    <submittedName>
        <fullName evidence="1">Uncharacterized protein</fullName>
    </submittedName>
</protein>
<evidence type="ECO:0000313" key="1">
    <source>
        <dbReference type="EMBL" id="MBL0742634.1"/>
    </source>
</evidence>
<sequence length="82" mass="9420">MAKQLRFDVEDRVHYIFGAEGAEHYVVVATQAKPRVRRGGPDDGKPLYPEEDKDYIIVQYPLLTDRISPYVHVIDGELDPIH</sequence>
<name>A0ABS1KT41_9BACT</name>
<keyword evidence="2" id="KW-1185">Reference proteome</keyword>
<reference evidence="1 2" key="1">
    <citation type="submission" date="2021-01" db="EMBL/GenBank/DDBJ databases">
        <title>Chryseolinea sp. Jin1 Genome sequencing and assembly.</title>
        <authorList>
            <person name="Kim I."/>
        </authorList>
    </citation>
    <scope>NUCLEOTIDE SEQUENCE [LARGE SCALE GENOMIC DNA]</scope>
    <source>
        <strain evidence="1 2">Jin1</strain>
    </source>
</reference>
<organism evidence="1 2">
    <name type="scientific">Chryseolinea lacunae</name>
    <dbReference type="NCBI Taxonomy" id="2801331"/>
    <lineage>
        <taxon>Bacteria</taxon>
        <taxon>Pseudomonadati</taxon>
        <taxon>Bacteroidota</taxon>
        <taxon>Cytophagia</taxon>
        <taxon>Cytophagales</taxon>
        <taxon>Fulvivirgaceae</taxon>
        <taxon>Chryseolinea</taxon>
    </lineage>
</organism>
<comment type="caution">
    <text evidence="1">The sequence shown here is derived from an EMBL/GenBank/DDBJ whole genome shotgun (WGS) entry which is preliminary data.</text>
</comment>
<dbReference type="RefSeq" id="WP_202011062.1">
    <property type="nucleotide sequence ID" value="NZ_JAERRB010000004.1"/>
</dbReference>
<dbReference type="Proteomes" id="UP000613030">
    <property type="component" value="Unassembled WGS sequence"/>
</dbReference>
<proteinExistence type="predicted"/>
<accession>A0ABS1KT41</accession>
<evidence type="ECO:0000313" key="2">
    <source>
        <dbReference type="Proteomes" id="UP000613030"/>
    </source>
</evidence>
<gene>
    <name evidence="1" type="ORF">JI741_15520</name>
</gene>
<dbReference type="EMBL" id="JAERRB010000004">
    <property type="protein sequence ID" value="MBL0742634.1"/>
    <property type="molecule type" value="Genomic_DNA"/>
</dbReference>